<evidence type="ECO:0000256" key="2">
    <source>
        <dbReference type="ARBA" id="ARBA00022723"/>
    </source>
</evidence>
<accession>A0ABM1V2K8</accession>
<proteinExistence type="predicted"/>
<dbReference type="InterPro" id="IPR012337">
    <property type="entry name" value="RNaseH-like_sf"/>
</dbReference>
<dbReference type="RefSeq" id="XP_027769976.1">
    <property type="nucleotide sequence ID" value="XM_027914175.1"/>
</dbReference>
<comment type="subcellular location">
    <subcellularLocation>
        <location evidence="1">Nucleus</location>
    </subcellularLocation>
</comment>
<keyword evidence="8" id="KW-1185">Reference proteome</keyword>
<protein>
    <submittedName>
        <fullName evidence="9">Uncharacterized protein LOC107009905</fullName>
    </submittedName>
</protein>
<name>A0ABM1V2K8_SOLPN</name>
<reference evidence="8" key="1">
    <citation type="journal article" date="2014" name="Nat. Genet.">
        <title>The genome of the stress-tolerant wild tomato species Solanum pennellii.</title>
        <authorList>
            <person name="Bolger A."/>
            <person name="Scossa F."/>
            <person name="Bolger M.E."/>
            <person name="Lanz C."/>
            <person name="Maumus F."/>
            <person name="Tohge T."/>
            <person name="Quesneville H."/>
            <person name="Alseekh S."/>
            <person name="Sorensen I."/>
            <person name="Lichtenstein G."/>
            <person name="Fich E.A."/>
            <person name="Conte M."/>
            <person name="Keller H."/>
            <person name="Schneeberger K."/>
            <person name="Schwacke R."/>
            <person name="Ofner I."/>
            <person name="Vrebalov J."/>
            <person name="Xu Y."/>
            <person name="Osorio S."/>
            <person name="Aflitos S.A."/>
            <person name="Schijlen E."/>
            <person name="Jimenez-Gomez J.M."/>
            <person name="Ryngajllo M."/>
            <person name="Kimura S."/>
            <person name="Kumar R."/>
            <person name="Koenig D."/>
            <person name="Headland L.R."/>
            <person name="Maloof J.N."/>
            <person name="Sinha N."/>
            <person name="van Ham R.C."/>
            <person name="Lankhorst R.K."/>
            <person name="Mao L."/>
            <person name="Vogel A."/>
            <person name="Arsova B."/>
            <person name="Panstruga R."/>
            <person name="Fei Z."/>
            <person name="Rose J.K."/>
            <person name="Zamir D."/>
            <person name="Carrari F."/>
            <person name="Giovannoni J.J."/>
            <person name="Weigel D."/>
            <person name="Usadel B."/>
            <person name="Fernie A.R."/>
        </authorList>
    </citation>
    <scope>NUCLEOTIDE SEQUENCE [LARGE SCALE GENOMIC DNA]</scope>
    <source>
        <strain evidence="8">cv. LA0716</strain>
    </source>
</reference>
<feature type="compositionally biased region" description="Polar residues" evidence="6">
    <location>
        <begin position="112"/>
        <end position="129"/>
    </location>
</feature>
<evidence type="ECO:0000313" key="9">
    <source>
        <dbReference type="RefSeq" id="XP_027769976.1"/>
    </source>
</evidence>
<dbReference type="Proteomes" id="UP000694930">
    <property type="component" value="Chromosome 2"/>
</dbReference>
<dbReference type="PANTHER" id="PTHR46481">
    <property type="entry name" value="ZINC FINGER BED DOMAIN-CONTAINING PROTEIN 4"/>
    <property type="match status" value="1"/>
</dbReference>
<keyword evidence="3" id="KW-0863">Zinc-finger</keyword>
<feature type="compositionally biased region" description="Low complexity" evidence="6">
    <location>
        <begin position="41"/>
        <end position="50"/>
    </location>
</feature>
<reference evidence="9" key="2">
    <citation type="submission" date="2025-08" db="UniProtKB">
        <authorList>
            <consortium name="RefSeq"/>
        </authorList>
    </citation>
    <scope>IDENTIFICATION</scope>
</reference>
<dbReference type="InterPro" id="IPR008906">
    <property type="entry name" value="HATC_C_dom"/>
</dbReference>
<feature type="compositionally biased region" description="Basic and acidic residues" evidence="6">
    <location>
        <begin position="10"/>
        <end position="23"/>
    </location>
</feature>
<dbReference type="PANTHER" id="PTHR46481:SF10">
    <property type="entry name" value="ZINC FINGER BED DOMAIN-CONTAINING PROTEIN 39"/>
    <property type="match status" value="1"/>
</dbReference>
<dbReference type="InterPro" id="IPR036236">
    <property type="entry name" value="Znf_C2H2_sf"/>
</dbReference>
<dbReference type="GeneID" id="107009905"/>
<dbReference type="SUPFAM" id="SSF53098">
    <property type="entry name" value="Ribonuclease H-like"/>
    <property type="match status" value="1"/>
</dbReference>
<evidence type="ECO:0000313" key="8">
    <source>
        <dbReference type="Proteomes" id="UP000694930"/>
    </source>
</evidence>
<gene>
    <name evidence="9" type="primary">LOC107009905</name>
</gene>
<evidence type="ECO:0000256" key="4">
    <source>
        <dbReference type="ARBA" id="ARBA00022833"/>
    </source>
</evidence>
<feature type="region of interest" description="Disordered" evidence="6">
    <location>
        <begin position="87"/>
        <end position="145"/>
    </location>
</feature>
<feature type="region of interest" description="Disordered" evidence="6">
    <location>
        <begin position="1"/>
        <end position="54"/>
    </location>
</feature>
<evidence type="ECO:0000256" key="5">
    <source>
        <dbReference type="ARBA" id="ARBA00023242"/>
    </source>
</evidence>
<keyword evidence="2" id="KW-0479">Metal-binding</keyword>
<dbReference type="SMART" id="SM00614">
    <property type="entry name" value="ZnF_BED"/>
    <property type="match status" value="1"/>
</dbReference>
<keyword evidence="5" id="KW-0539">Nucleus</keyword>
<keyword evidence="4" id="KW-0862">Zinc</keyword>
<evidence type="ECO:0000256" key="6">
    <source>
        <dbReference type="SAM" id="MobiDB-lite"/>
    </source>
</evidence>
<feature type="domain" description="HAT C-terminal dimerisation" evidence="7">
    <location>
        <begin position="331"/>
        <end position="407"/>
    </location>
</feature>
<sequence length="446" mass="49940">MSSSKKNSGKGKEKAQDNEESRLFKLFNFGKKNSKEKKSSKSGGTSSKSTSRVRFNINDSTYVDDTPYNIDSNVQLDHESLERRYGNINPNVDENSGEEVEADLGEEELDETPTSPVTEVPNETINLPEQNFGHPPLIPPTREKVKYQRPKTSIVWQFMTFDKENSVAICNKCKQPFKHKQGGGQGGTGGLNRHLLSCVPIQYKEAKALANRKKGISINELDITGNASIGASNMVQGTLDPFNPTGPITQHKYNKELDRENLAKMVSVCGLPYSFPSNPGFVEYIQQTYNPDYKGFSRNTVKTDVFEYQVPISCYMRGFLGLNSTNRDDFEEYLNKSLENMEIKDGKEDLLGWWSRRSDAFQTLSKMVRDVLAIQASSVASEAAFSAARFQIGDHRHSLAEDSLETTMQFTPQPVLKVALVGVACLAEKLMKIELYCPYFHQVASS</sequence>
<evidence type="ECO:0000256" key="1">
    <source>
        <dbReference type="ARBA" id="ARBA00004123"/>
    </source>
</evidence>
<evidence type="ECO:0000259" key="7">
    <source>
        <dbReference type="Pfam" id="PF05699"/>
    </source>
</evidence>
<evidence type="ECO:0000256" key="3">
    <source>
        <dbReference type="ARBA" id="ARBA00022771"/>
    </source>
</evidence>
<feature type="compositionally biased region" description="Acidic residues" evidence="6">
    <location>
        <begin position="95"/>
        <end position="111"/>
    </location>
</feature>
<dbReference type="InterPro" id="IPR052035">
    <property type="entry name" value="ZnF_BED_domain_contain"/>
</dbReference>
<dbReference type="SUPFAM" id="SSF57667">
    <property type="entry name" value="beta-beta-alpha zinc fingers"/>
    <property type="match status" value="1"/>
</dbReference>
<organism evidence="8 9">
    <name type="scientific">Solanum pennellii</name>
    <name type="common">Tomato</name>
    <name type="synonym">Lycopersicon pennellii</name>
    <dbReference type="NCBI Taxonomy" id="28526"/>
    <lineage>
        <taxon>Eukaryota</taxon>
        <taxon>Viridiplantae</taxon>
        <taxon>Streptophyta</taxon>
        <taxon>Embryophyta</taxon>
        <taxon>Tracheophyta</taxon>
        <taxon>Spermatophyta</taxon>
        <taxon>Magnoliopsida</taxon>
        <taxon>eudicotyledons</taxon>
        <taxon>Gunneridae</taxon>
        <taxon>Pentapetalae</taxon>
        <taxon>asterids</taxon>
        <taxon>lamiids</taxon>
        <taxon>Solanales</taxon>
        <taxon>Solanaceae</taxon>
        <taxon>Solanoideae</taxon>
        <taxon>Solaneae</taxon>
        <taxon>Solanum</taxon>
        <taxon>Solanum subgen. Lycopersicon</taxon>
    </lineage>
</organism>
<dbReference type="Pfam" id="PF05699">
    <property type="entry name" value="Dimer_Tnp_hAT"/>
    <property type="match status" value="1"/>
</dbReference>